<dbReference type="EMBL" id="CP071249">
    <property type="protein sequence ID" value="UUF05539.1"/>
    <property type="molecule type" value="Genomic_DNA"/>
</dbReference>
<dbReference type="SUPFAM" id="SSF64182">
    <property type="entry name" value="DHH phosphoesterases"/>
    <property type="match status" value="1"/>
</dbReference>
<dbReference type="Proteomes" id="UP001058016">
    <property type="component" value="Chromosome"/>
</dbReference>
<dbReference type="InterPro" id="IPR001667">
    <property type="entry name" value="DDH_dom"/>
</dbReference>
<dbReference type="Proteomes" id="UP001058072">
    <property type="component" value="Chromosome"/>
</dbReference>
<keyword evidence="5" id="KW-1185">Reference proteome</keyword>
<gene>
    <name evidence="3" type="ORF">J0J69_10775</name>
    <name evidence="4" type="ORF">J0J70_03115</name>
</gene>
<reference evidence="4 5" key="1">
    <citation type="submission" date="2021-03" db="EMBL/GenBank/DDBJ databases">
        <title>Comparative Genomics and Metabolomics in the genus Turicibacter.</title>
        <authorList>
            <person name="Maki J."/>
            <person name="Looft T."/>
        </authorList>
    </citation>
    <scope>NUCLEOTIDE SEQUENCE</scope>
    <source>
        <strain evidence="4">ISU324</strain>
        <strain evidence="3 5">MMM721</strain>
    </source>
</reference>
<dbReference type="InterPro" id="IPR051319">
    <property type="entry name" value="Oligoribo/pAp-PDE_c-di-AMP_PDE"/>
</dbReference>
<protein>
    <submittedName>
        <fullName evidence="4">Bifunctional oligoribonuclease/PAP phosphatase NrnA</fullName>
    </submittedName>
</protein>
<evidence type="ECO:0000313" key="6">
    <source>
        <dbReference type="Proteomes" id="UP001058072"/>
    </source>
</evidence>
<accession>A0A9Q9CM34</accession>
<evidence type="ECO:0000313" key="5">
    <source>
        <dbReference type="Proteomes" id="UP001058016"/>
    </source>
</evidence>
<name>A0A9Q9CM34_9FIRM</name>
<dbReference type="Gene3D" id="3.90.1640.10">
    <property type="entry name" value="inorganic pyrophosphatase (n-terminal core)"/>
    <property type="match status" value="1"/>
</dbReference>
<dbReference type="EMBL" id="CP071250">
    <property type="protein sequence ID" value="UUF09009.1"/>
    <property type="molecule type" value="Genomic_DNA"/>
</dbReference>
<dbReference type="PANTHER" id="PTHR47618">
    <property type="entry name" value="BIFUNCTIONAL OLIGORIBONUCLEASE AND PAP PHOSPHATASE NRNA"/>
    <property type="match status" value="1"/>
</dbReference>
<dbReference type="Gene3D" id="3.10.310.30">
    <property type="match status" value="1"/>
</dbReference>
<dbReference type="InterPro" id="IPR003156">
    <property type="entry name" value="DHHA1_dom"/>
</dbReference>
<dbReference type="RefSeq" id="WP_055241928.1">
    <property type="nucleotide sequence ID" value="NZ_CP071249.1"/>
</dbReference>
<evidence type="ECO:0000313" key="3">
    <source>
        <dbReference type="EMBL" id="UUF05539.1"/>
    </source>
</evidence>
<dbReference type="GO" id="GO:0003676">
    <property type="term" value="F:nucleic acid binding"/>
    <property type="evidence" value="ECO:0007669"/>
    <property type="project" value="InterPro"/>
</dbReference>
<feature type="domain" description="DDH" evidence="1">
    <location>
        <begin position="17"/>
        <end position="152"/>
    </location>
</feature>
<evidence type="ECO:0000259" key="1">
    <source>
        <dbReference type="Pfam" id="PF01368"/>
    </source>
</evidence>
<evidence type="ECO:0000259" key="2">
    <source>
        <dbReference type="Pfam" id="PF02272"/>
    </source>
</evidence>
<sequence length="313" mass="35512">MTIQQQIIKKIEEFDTIIIHRHVIPDGDAYGSSFGLAELIRTSFPEKKVYVVGEELDYLKYVGTTDKIEDSVYEGSLVIITDTSNAARISDERWKLGAFKIKIDHHPFSDEYADIEWIDTSYTSTCEMITSLLIENNLEINDNGARCLFNGIVSDTGRFLFRGVSEQTLRYAAQLLKYDFDMIDLYSNMYTQSKSMVRFKGYALLNFEETDKGVGYLKLTDEKLRELNIDENSASSQVNTLANIEGIKIWAFFVEDKENNDIRVNLRSSGAAVNEVAKKYGGGGHVQAAGARVNSWDMIDQMIQDLDELAKKH</sequence>
<organism evidence="4 6">
    <name type="scientific">Turicibacter bilis</name>
    <dbReference type="NCBI Taxonomy" id="2735723"/>
    <lineage>
        <taxon>Bacteria</taxon>
        <taxon>Bacillati</taxon>
        <taxon>Bacillota</taxon>
        <taxon>Erysipelotrichia</taxon>
        <taxon>Erysipelotrichales</taxon>
        <taxon>Turicibacteraceae</taxon>
        <taxon>Turicibacter</taxon>
    </lineage>
</organism>
<dbReference type="InterPro" id="IPR038763">
    <property type="entry name" value="DHH_sf"/>
</dbReference>
<feature type="domain" description="DHHA1" evidence="2">
    <location>
        <begin position="226"/>
        <end position="311"/>
    </location>
</feature>
<evidence type="ECO:0000313" key="4">
    <source>
        <dbReference type="EMBL" id="UUF09009.1"/>
    </source>
</evidence>
<dbReference type="AlphaFoldDB" id="A0A9Q9CM34"/>
<dbReference type="Pfam" id="PF02272">
    <property type="entry name" value="DHHA1"/>
    <property type="match status" value="1"/>
</dbReference>
<proteinExistence type="predicted"/>
<dbReference type="Pfam" id="PF01368">
    <property type="entry name" value="DHH"/>
    <property type="match status" value="1"/>
</dbReference>
<dbReference type="PANTHER" id="PTHR47618:SF1">
    <property type="entry name" value="BIFUNCTIONAL OLIGORIBONUCLEASE AND PAP PHOSPHATASE NRNA"/>
    <property type="match status" value="1"/>
</dbReference>